<sequence length="135" mass="15805">MKLEETVWALNSEPFVDTKDFVVYKDKYPVTEGHLLFVPKVEDWEHLAKCYKAAYQWGYDWVQKGYCDAYNIGQNVGREAGQSIMYAHVHLIPRRKADVSDPTGGVRHAIPDKGNYKKDWKEFAKDDDKQMRLFE</sequence>
<feature type="domain" description="HIT" evidence="1">
    <location>
        <begin position="1"/>
        <end position="101"/>
    </location>
</feature>
<protein>
    <recommendedName>
        <fullName evidence="1">HIT domain-containing protein</fullName>
    </recommendedName>
</protein>
<evidence type="ECO:0000313" key="2">
    <source>
        <dbReference type="EMBL" id="SVA43965.1"/>
    </source>
</evidence>
<dbReference type="Pfam" id="PF01230">
    <property type="entry name" value="HIT"/>
    <property type="match status" value="1"/>
</dbReference>
<name>A0A381VUL2_9ZZZZ</name>
<dbReference type="SUPFAM" id="SSF54197">
    <property type="entry name" value="HIT-like"/>
    <property type="match status" value="1"/>
</dbReference>
<proteinExistence type="predicted"/>
<evidence type="ECO:0000259" key="1">
    <source>
        <dbReference type="PROSITE" id="PS51084"/>
    </source>
</evidence>
<dbReference type="AlphaFoldDB" id="A0A381VUL2"/>
<dbReference type="InterPro" id="IPR036265">
    <property type="entry name" value="HIT-like_sf"/>
</dbReference>
<dbReference type="PANTHER" id="PTHR42997:SF1">
    <property type="entry name" value="AP-4-A PHOSPHORYLASE"/>
    <property type="match status" value="1"/>
</dbReference>
<dbReference type="PANTHER" id="PTHR42997">
    <property type="entry name" value="HIT FAMILY HYDROLASE"/>
    <property type="match status" value="1"/>
</dbReference>
<dbReference type="InterPro" id="IPR052908">
    <property type="entry name" value="AP-4-A_phosphorylase"/>
</dbReference>
<dbReference type="Gene3D" id="3.30.428.10">
    <property type="entry name" value="HIT-like"/>
    <property type="match status" value="1"/>
</dbReference>
<dbReference type="GO" id="GO:0003824">
    <property type="term" value="F:catalytic activity"/>
    <property type="evidence" value="ECO:0007669"/>
    <property type="project" value="InterPro"/>
</dbReference>
<dbReference type="PROSITE" id="PS51084">
    <property type="entry name" value="HIT_2"/>
    <property type="match status" value="1"/>
</dbReference>
<dbReference type="EMBL" id="UINC01009826">
    <property type="protein sequence ID" value="SVA43965.1"/>
    <property type="molecule type" value="Genomic_DNA"/>
</dbReference>
<accession>A0A381VUL2</accession>
<reference evidence="2" key="1">
    <citation type="submission" date="2018-05" db="EMBL/GenBank/DDBJ databases">
        <authorList>
            <person name="Lanie J.A."/>
            <person name="Ng W.-L."/>
            <person name="Kazmierczak K.M."/>
            <person name="Andrzejewski T.M."/>
            <person name="Davidsen T.M."/>
            <person name="Wayne K.J."/>
            <person name="Tettelin H."/>
            <person name="Glass J.I."/>
            <person name="Rusch D."/>
            <person name="Podicherti R."/>
            <person name="Tsui H.-C.T."/>
            <person name="Winkler M.E."/>
        </authorList>
    </citation>
    <scope>NUCLEOTIDE SEQUENCE</scope>
</reference>
<dbReference type="InterPro" id="IPR011146">
    <property type="entry name" value="HIT-like"/>
</dbReference>
<gene>
    <name evidence="2" type="ORF">METZ01_LOCUS96819</name>
</gene>
<organism evidence="2">
    <name type="scientific">marine metagenome</name>
    <dbReference type="NCBI Taxonomy" id="408172"/>
    <lineage>
        <taxon>unclassified sequences</taxon>
        <taxon>metagenomes</taxon>
        <taxon>ecological metagenomes</taxon>
    </lineage>
</organism>